<dbReference type="PANTHER" id="PTHR12526">
    <property type="entry name" value="GLYCOSYLTRANSFERASE"/>
    <property type="match status" value="1"/>
</dbReference>
<reference evidence="4" key="1">
    <citation type="journal article" date="2014" name="Int. J. Syst. Evol. Microbiol.">
        <title>Complete genome of a new Firmicutes species belonging to the dominant human colonic microbiota ('Ruminococcus bicirculans') reveals two chromosomes and a selective capacity to utilize plant glucans.</title>
        <authorList>
            <consortium name="NISC Comparative Sequencing Program"/>
            <person name="Wegmann U."/>
            <person name="Louis P."/>
            <person name="Goesmann A."/>
            <person name="Henrissat B."/>
            <person name="Duncan S.H."/>
            <person name="Flint H.J."/>
        </authorList>
    </citation>
    <scope>NUCLEOTIDE SEQUENCE</scope>
    <source>
        <strain evidence="4">VKM Ac-1246</strain>
    </source>
</reference>
<sequence>MRVAVVSGHANPLGALGREKADGHNVHVAALAAGLVRDGHDVTVYTRRYHYETSERVHRDGFVVEHVPDGPPAEVASAGLVFVGCTEDAHEDHDLRLPEGRARVIPCGVDTDLFRPGPGPFTDRLRLLSMGRMVPGEGMENAIEALAHLVHEEGLDAELVIAGGPSRSRLAVDTDAIRLRQLAIRHHVAGRTIFQGSVAPDEVPWLVRGSDVVVAVPWYEPFATAPVEAMACGRPVVGTSVGGVGETVIPGVTGDLVSPRRPDELAQTLASLLRDPVRRRRYGDAARDHAVARYDWRRVLSTSGTAGDSTLLRAPEPRPEPRPCLSNPRLRR</sequence>
<feature type="domain" description="Glycosyl transferase family 1" evidence="3">
    <location>
        <begin position="115"/>
        <end position="288"/>
    </location>
</feature>
<dbReference type="Proteomes" id="UP001142292">
    <property type="component" value="Unassembled WGS sequence"/>
</dbReference>
<accession>A0ABQ5STZ4</accession>
<dbReference type="Gene3D" id="3.40.50.2000">
    <property type="entry name" value="Glycogen Phosphorylase B"/>
    <property type="match status" value="3"/>
</dbReference>
<evidence type="ECO:0000259" key="3">
    <source>
        <dbReference type="Pfam" id="PF00534"/>
    </source>
</evidence>
<feature type="region of interest" description="Disordered" evidence="2">
    <location>
        <begin position="305"/>
        <end position="332"/>
    </location>
</feature>
<keyword evidence="5" id="KW-1185">Reference proteome</keyword>
<evidence type="ECO:0000313" key="4">
    <source>
        <dbReference type="EMBL" id="GLJ66962.1"/>
    </source>
</evidence>
<gene>
    <name evidence="4" type="ORF">GCM10017579_09980</name>
</gene>
<evidence type="ECO:0000256" key="1">
    <source>
        <dbReference type="ARBA" id="ARBA00022679"/>
    </source>
</evidence>
<dbReference type="PANTHER" id="PTHR12526:SF635">
    <property type="entry name" value="GLYCOSYL TRANSFERASE GROUP 1"/>
    <property type="match status" value="1"/>
</dbReference>
<dbReference type="InterPro" id="IPR001296">
    <property type="entry name" value="Glyco_trans_1"/>
</dbReference>
<reference evidence="4" key="2">
    <citation type="submission" date="2023-01" db="EMBL/GenBank/DDBJ databases">
        <authorList>
            <person name="Sun Q."/>
            <person name="Evtushenko L."/>
        </authorList>
    </citation>
    <scope>NUCLEOTIDE SEQUENCE</scope>
    <source>
        <strain evidence="4">VKM Ac-1246</strain>
    </source>
</reference>
<organism evidence="4 5">
    <name type="scientific">Nocardioides luteus</name>
    <dbReference type="NCBI Taxonomy" id="1844"/>
    <lineage>
        <taxon>Bacteria</taxon>
        <taxon>Bacillati</taxon>
        <taxon>Actinomycetota</taxon>
        <taxon>Actinomycetes</taxon>
        <taxon>Propionibacteriales</taxon>
        <taxon>Nocardioidaceae</taxon>
        <taxon>Nocardioides</taxon>
    </lineage>
</organism>
<dbReference type="EMBL" id="BSEL01000003">
    <property type="protein sequence ID" value="GLJ66962.1"/>
    <property type="molecule type" value="Genomic_DNA"/>
</dbReference>
<dbReference type="Pfam" id="PF00534">
    <property type="entry name" value="Glycos_transf_1"/>
    <property type="match status" value="1"/>
</dbReference>
<dbReference type="RefSeq" id="WP_189119788.1">
    <property type="nucleotide sequence ID" value="NZ_BMRK01000015.1"/>
</dbReference>
<proteinExistence type="predicted"/>
<name>A0ABQ5STZ4_9ACTN</name>
<dbReference type="SUPFAM" id="SSF53756">
    <property type="entry name" value="UDP-Glycosyltransferase/glycogen phosphorylase"/>
    <property type="match status" value="1"/>
</dbReference>
<protein>
    <recommendedName>
        <fullName evidence="3">Glycosyl transferase family 1 domain-containing protein</fullName>
    </recommendedName>
</protein>
<comment type="caution">
    <text evidence="4">The sequence shown here is derived from an EMBL/GenBank/DDBJ whole genome shotgun (WGS) entry which is preliminary data.</text>
</comment>
<evidence type="ECO:0000256" key="2">
    <source>
        <dbReference type="SAM" id="MobiDB-lite"/>
    </source>
</evidence>
<keyword evidence="1" id="KW-0808">Transferase</keyword>
<evidence type="ECO:0000313" key="5">
    <source>
        <dbReference type="Proteomes" id="UP001142292"/>
    </source>
</evidence>